<dbReference type="PANTHER" id="PTHR32027">
    <property type="entry name" value="CYTOSINE DEAMINASE"/>
    <property type="match status" value="1"/>
</dbReference>
<gene>
    <name evidence="4" type="ORF">SAMN05444170_2993</name>
</gene>
<dbReference type="InterPro" id="IPR011059">
    <property type="entry name" value="Metal-dep_hydrolase_composite"/>
</dbReference>
<dbReference type="CDD" id="cd01293">
    <property type="entry name" value="Bact_CD"/>
    <property type="match status" value="1"/>
</dbReference>
<dbReference type="Pfam" id="PF07969">
    <property type="entry name" value="Amidohydro_3"/>
    <property type="match status" value="1"/>
</dbReference>
<reference evidence="5" key="1">
    <citation type="submission" date="2016-11" db="EMBL/GenBank/DDBJ databases">
        <authorList>
            <person name="Varghese N."/>
            <person name="Submissions S."/>
        </authorList>
    </citation>
    <scope>NUCLEOTIDE SEQUENCE [LARGE SCALE GENOMIC DNA]</scope>
    <source>
        <strain evidence="5">GAS401</strain>
    </source>
</reference>
<dbReference type="EMBL" id="LT670849">
    <property type="protein sequence ID" value="SHN75579.1"/>
    <property type="molecule type" value="Genomic_DNA"/>
</dbReference>
<dbReference type="InterPro" id="IPR013108">
    <property type="entry name" value="Amidohydro_3"/>
</dbReference>
<organism evidence="4 5">
    <name type="scientific">Bradyrhizobium erythrophlei</name>
    <dbReference type="NCBI Taxonomy" id="1437360"/>
    <lineage>
        <taxon>Bacteria</taxon>
        <taxon>Pseudomonadati</taxon>
        <taxon>Pseudomonadota</taxon>
        <taxon>Alphaproteobacteria</taxon>
        <taxon>Hyphomicrobiales</taxon>
        <taxon>Nitrobacteraceae</taxon>
        <taxon>Bradyrhizobium</taxon>
    </lineage>
</organism>
<dbReference type="SUPFAM" id="SSF51556">
    <property type="entry name" value="Metallo-dependent hydrolases"/>
    <property type="match status" value="1"/>
</dbReference>
<dbReference type="Proteomes" id="UP000184096">
    <property type="component" value="Chromosome I"/>
</dbReference>
<proteinExistence type="predicted"/>
<accession>A0A1M7TXX2</accession>
<dbReference type="GO" id="GO:0019239">
    <property type="term" value="F:deaminase activity"/>
    <property type="evidence" value="ECO:0007669"/>
    <property type="project" value="UniProtKB-ARBA"/>
</dbReference>
<dbReference type="GO" id="GO:0046872">
    <property type="term" value="F:metal ion binding"/>
    <property type="evidence" value="ECO:0007669"/>
    <property type="project" value="UniProtKB-KW"/>
</dbReference>
<dbReference type="PANTHER" id="PTHR32027:SF9">
    <property type="entry name" value="BLL3847 PROTEIN"/>
    <property type="match status" value="1"/>
</dbReference>
<dbReference type="Gene3D" id="3.20.20.140">
    <property type="entry name" value="Metal-dependent hydrolases"/>
    <property type="match status" value="1"/>
</dbReference>
<keyword evidence="5" id="KW-1185">Reference proteome</keyword>
<sequence>MDLIIRNALVLRGSQTECVDIGIQGSAIVAIERSLAAEGETYDADHRLVCGGLVETHIHLDKAYLIEQCPALAGRDISPVPYTSSIKPKLSTEEVYGRAERALKQCLMRGTTHIRTHVEVDPVIGMRGFDAIERLAAAYRWAADIQICVFPQDGLTNLPGTEELIVQGLRRGAKVIGAAPRYDTDARAQILRIFELAREFDVDIDMHLDVGPTAEHLDVYDVIDLTNRHGLGGRVTVGHMAKLSLLPLAELEKVGVRLADAGINVTVLPATDLFLMGRKHDHAVHRGVADANFLVKCGVNCSISSNNIMNPSTPYGDCSLIRIANLQANVLQVAQPHELADCFHMITDRSARILNIKNYGVEVGNPADIVVIDAPSPEKVVAELRQPVAVFKRGTRTVAWDLPQLLHPANA</sequence>
<dbReference type="RefSeq" id="WP_072818692.1">
    <property type="nucleotide sequence ID" value="NZ_LT670849.1"/>
</dbReference>
<evidence type="ECO:0000256" key="1">
    <source>
        <dbReference type="ARBA" id="ARBA00022723"/>
    </source>
</evidence>
<dbReference type="GO" id="GO:0016814">
    <property type="term" value="F:hydrolase activity, acting on carbon-nitrogen (but not peptide) bonds, in cyclic amidines"/>
    <property type="evidence" value="ECO:0007669"/>
    <property type="project" value="TreeGrafter"/>
</dbReference>
<dbReference type="Gene3D" id="2.30.40.10">
    <property type="entry name" value="Urease, subunit C, domain 1"/>
    <property type="match status" value="1"/>
</dbReference>
<evidence type="ECO:0000313" key="4">
    <source>
        <dbReference type="EMBL" id="SHN75579.1"/>
    </source>
</evidence>
<evidence type="ECO:0000259" key="3">
    <source>
        <dbReference type="Pfam" id="PF07969"/>
    </source>
</evidence>
<name>A0A1M7TXX2_9BRAD</name>
<evidence type="ECO:0000256" key="2">
    <source>
        <dbReference type="ARBA" id="ARBA00022801"/>
    </source>
</evidence>
<dbReference type="AlphaFoldDB" id="A0A1M7TXX2"/>
<dbReference type="SUPFAM" id="SSF51338">
    <property type="entry name" value="Composite domain of metallo-dependent hydrolases"/>
    <property type="match status" value="1"/>
</dbReference>
<dbReference type="InterPro" id="IPR052349">
    <property type="entry name" value="Metallo-hydrolase_Enzymes"/>
</dbReference>
<keyword evidence="1" id="KW-0479">Metal-binding</keyword>
<feature type="domain" description="Amidohydrolase 3" evidence="3">
    <location>
        <begin position="88"/>
        <end position="394"/>
    </location>
</feature>
<dbReference type="InterPro" id="IPR032466">
    <property type="entry name" value="Metal_Hydrolase"/>
</dbReference>
<keyword evidence="2" id="KW-0378">Hydrolase</keyword>
<evidence type="ECO:0000313" key="5">
    <source>
        <dbReference type="Proteomes" id="UP000184096"/>
    </source>
</evidence>
<protein>
    <submittedName>
        <fullName evidence="4">Cytosine deaminase</fullName>
    </submittedName>
</protein>
<dbReference type="FunFam" id="3.20.20.140:FF:000019">
    <property type="entry name" value="Cytosine deaminase"/>
    <property type="match status" value="1"/>
</dbReference>
<dbReference type="OrthoDB" id="9815027at2"/>